<dbReference type="EMBL" id="CP024696">
    <property type="protein sequence ID" value="ATV52045.1"/>
    <property type="molecule type" value="Genomic_DNA"/>
</dbReference>
<reference evidence="1 2" key="1">
    <citation type="submission" date="2017-11" db="EMBL/GenBank/DDBJ databases">
        <title>Genome sequencing of Prevotella intermedia KCOM 2033.</title>
        <authorList>
            <person name="Kook J.-K."/>
            <person name="Park S.-N."/>
            <person name="Lim Y.K."/>
        </authorList>
    </citation>
    <scope>NUCLEOTIDE SEQUENCE [LARGE SCALE GENOMIC DNA]</scope>
    <source>
        <strain evidence="1 2">KCOM 2033</strain>
    </source>
</reference>
<protein>
    <submittedName>
        <fullName evidence="1">Uncharacterized protein</fullName>
    </submittedName>
</protein>
<sequence>MDLQGSHPCFVKIIPTKNDNFDLTLRKRRFCDAKQPLLPCKTYAFGMPNNRFCNTLIAK</sequence>
<organism evidence="1 2">
    <name type="scientific">Prevotella intermedia</name>
    <dbReference type="NCBI Taxonomy" id="28131"/>
    <lineage>
        <taxon>Bacteria</taxon>
        <taxon>Pseudomonadati</taxon>
        <taxon>Bacteroidota</taxon>
        <taxon>Bacteroidia</taxon>
        <taxon>Bacteroidales</taxon>
        <taxon>Prevotellaceae</taxon>
        <taxon>Prevotella</taxon>
    </lineage>
</organism>
<dbReference type="AlphaFoldDB" id="A0A2D3N9J4"/>
<name>A0A2D3N9J4_PREIN</name>
<evidence type="ECO:0000313" key="2">
    <source>
        <dbReference type="Proteomes" id="UP000229323"/>
    </source>
</evidence>
<gene>
    <name evidence="1" type="ORF">CTM50_02625</name>
</gene>
<evidence type="ECO:0000313" key="1">
    <source>
        <dbReference type="EMBL" id="ATV52045.1"/>
    </source>
</evidence>
<dbReference type="Proteomes" id="UP000229323">
    <property type="component" value="Chromosome"/>
</dbReference>
<accession>A0A2D3N9J4</accession>
<proteinExistence type="predicted"/>